<feature type="region of interest" description="Disordered" evidence="1">
    <location>
        <begin position="19"/>
        <end position="42"/>
    </location>
</feature>
<sequence length="210" mass="23397">MEVAFRKILTEAVRQACAQPPSSLEAADHPVKPDPKPQPARLGVDPVSTAIRVYLHGWGDNPGKLQEPLGTFPGETQQTTFPRFLTKLNQNEHTGYLYCLTSVGGRVKLRLHFKTGSEISLMYSVLFDEVSRAMLSLSKPFQAEACDVSITSRTQDRSCITGWVELDITLKDMTLVHPIYLCTLNTELFLGGQDLLDRLAPLIDCHQDQL</sequence>
<gene>
    <name evidence="2" type="ORF">AMECASPLE_026111</name>
</gene>
<accession>A0ABV0YRT6</accession>
<proteinExistence type="predicted"/>
<organism evidence="2 3">
    <name type="scientific">Ameca splendens</name>
    <dbReference type="NCBI Taxonomy" id="208324"/>
    <lineage>
        <taxon>Eukaryota</taxon>
        <taxon>Metazoa</taxon>
        <taxon>Chordata</taxon>
        <taxon>Craniata</taxon>
        <taxon>Vertebrata</taxon>
        <taxon>Euteleostomi</taxon>
        <taxon>Actinopterygii</taxon>
        <taxon>Neopterygii</taxon>
        <taxon>Teleostei</taxon>
        <taxon>Neoteleostei</taxon>
        <taxon>Acanthomorphata</taxon>
        <taxon>Ovalentaria</taxon>
        <taxon>Atherinomorphae</taxon>
        <taxon>Cyprinodontiformes</taxon>
        <taxon>Goodeidae</taxon>
        <taxon>Ameca</taxon>
    </lineage>
</organism>
<dbReference type="EMBL" id="JAHRIP010040256">
    <property type="protein sequence ID" value="MEQ2296577.1"/>
    <property type="molecule type" value="Genomic_DNA"/>
</dbReference>
<dbReference type="Proteomes" id="UP001469553">
    <property type="component" value="Unassembled WGS sequence"/>
</dbReference>
<evidence type="ECO:0000313" key="3">
    <source>
        <dbReference type="Proteomes" id="UP001469553"/>
    </source>
</evidence>
<reference evidence="2 3" key="1">
    <citation type="submission" date="2021-06" db="EMBL/GenBank/DDBJ databases">
        <authorList>
            <person name="Palmer J.M."/>
        </authorList>
    </citation>
    <scope>NUCLEOTIDE SEQUENCE [LARGE SCALE GENOMIC DNA]</scope>
    <source>
        <strain evidence="2 3">AS_MEX2019</strain>
        <tissue evidence="2">Muscle</tissue>
    </source>
</reference>
<evidence type="ECO:0000313" key="2">
    <source>
        <dbReference type="EMBL" id="MEQ2296577.1"/>
    </source>
</evidence>
<evidence type="ECO:0000256" key="1">
    <source>
        <dbReference type="SAM" id="MobiDB-lite"/>
    </source>
</evidence>
<feature type="compositionally biased region" description="Basic and acidic residues" evidence="1">
    <location>
        <begin position="26"/>
        <end position="35"/>
    </location>
</feature>
<comment type="caution">
    <text evidence="2">The sequence shown here is derived from an EMBL/GenBank/DDBJ whole genome shotgun (WGS) entry which is preliminary data.</text>
</comment>
<name>A0ABV0YRT6_9TELE</name>
<keyword evidence="3" id="KW-1185">Reference proteome</keyword>
<protein>
    <submittedName>
        <fullName evidence="2">Uncharacterized protein</fullName>
    </submittedName>
</protein>